<organism evidence="1 2">
    <name type="scientific">Romboutsia faecis</name>
    <dbReference type="NCBI Taxonomy" id="2764597"/>
    <lineage>
        <taxon>Bacteria</taxon>
        <taxon>Bacillati</taxon>
        <taxon>Bacillota</taxon>
        <taxon>Clostridia</taxon>
        <taxon>Peptostreptococcales</taxon>
        <taxon>Peptostreptococcaceae</taxon>
        <taxon>Romboutsia</taxon>
    </lineage>
</organism>
<keyword evidence="2" id="KW-1185">Reference proteome</keyword>
<protein>
    <submittedName>
        <fullName evidence="1">Uncharacterized protein</fullName>
    </submittedName>
</protein>
<evidence type="ECO:0000313" key="2">
    <source>
        <dbReference type="Proteomes" id="UP000609849"/>
    </source>
</evidence>
<sequence length="192" mass="22253">MNKILIKCDGEVVILDTIRTVSDIRVILELNRENYLFTINNVTLEDEGFKDEVVINPRFVTLVKDITPSNYWSNKIVLENDVYGWPTSALAKEIKDNKIVFFNDEEIAFKDLRIKNIEHSKIILTKKEFIFEKNSIPLVNKNKMEISESILKSNEVAIINTGELGLRKVSISKEYIEKQLNKPFSKSFELEP</sequence>
<reference evidence="1 2" key="1">
    <citation type="submission" date="2020-08" db="EMBL/GenBank/DDBJ databases">
        <authorList>
            <person name="Liu C."/>
            <person name="Sun Q."/>
        </authorList>
    </citation>
    <scope>NUCLEOTIDE SEQUENCE [LARGE SCALE GENOMIC DNA]</scope>
    <source>
        <strain evidence="1 2">NSJ-18</strain>
    </source>
</reference>
<accession>A0ABR7JTT5</accession>
<dbReference type="EMBL" id="JACRWE010000014">
    <property type="protein sequence ID" value="MBC5998327.1"/>
    <property type="molecule type" value="Genomic_DNA"/>
</dbReference>
<proteinExistence type="predicted"/>
<dbReference type="Proteomes" id="UP000609849">
    <property type="component" value="Unassembled WGS sequence"/>
</dbReference>
<evidence type="ECO:0000313" key="1">
    <source>
        <dbReference type="EMBL" id="MBC5998327.1"/>
    </source>
</evidence>
<name>A0ABR7JTT5_9FIRM</name>
<gene>
    <name evidence="1" type="ORF">H8923_16375</name>
</gene>
<dbReference type="RefSeq" id="WP_153972964.1">
    <property type="nucleotide sequence ID" value="NZ_JACRWE010000014.1"/>
</dbReference>
<comment type="caution">
    <text evidence="1">The sequence shown here is derived from an EMBL/GenBank/DDBJ whole genome shotgun (WGS) entry which is preliminary data.</text>
</comment>